<dbReference type="GO" id="GO:0051287">
    <property type="term" value="F:NAD binding"/>
    <property type="evidence" value="ECO:0007669"/>
    <property type="project" value="InterPro"/>
</dbReference>
<reference evidence="7" key="2">
    <citation type="journal article" date="2021" name="PeerJ">
        <title>Extensive microbial diversity within the chicken gut microbiome revealed by metagenomics and culture.</title>
        <authorList>
            <person name="Gilroy R."/>
            <person name="Ravi A."/>
            <person name="Getino M."/>
            <person name="Pursley I."/>
            <person name="Horton D.L."/>
            <person name="Alikhan N.F."/>
            <person name="Baker D."/>
            <person name="Gharbi K."/>
            <person name="Hall N."/>
            <person name="Watson M."/>
            <person name="Adriaenssens E.M."/>
            <person name="Foster-Nyarko E."/>
            <person name="Jarju S."/>
            <person name="Secka A."/>
            <person name="Antonio M."/>
            <person name="Oren A."/>
            <person name="Chaudhuri R.R."/>
            <person name="La Ragione R."/>
            <person name="Hildebrand F."/>
            <person name="Pallen M.J."/>
        </authorList>
    </citation>
    <scope>NUCLEOTIDE SEQUENCE</scope>
    <source>
        <strain evidence="7">CHK157-1446</strain>
    </source>
</reference>
<dbReference type="PANTHER" id="PTHR32338">
    <property type="entry name" value="N-ACETYL-GAMMA-GLUTAMYL-PHOSPHATE REDUCTASE, CHLOROPLASTIC-RELATED-RELATED"/>
    <property type="match status" value="1"/>
</dbReference>
<dbReference type="NCBIfam" id="TIGR01851">
    <property type="entry name" value="argC_other"/>
    <property type="match status" value="1"/>
</dbReference>
<dbReference type="EC" id="1.2.1.38" evidence="7"/>
<evidence type="ECO:0000313" key="7">
    <source>
        <dbReference type="EMBL" id="HIS25269.1"/>
    </source>
</evidence>
<dbReference type="InterPro" id="IPR058924">
    <property type="entry name" value="AGPR_dimerisation_dom"/>
</dbReference>
<dbReference type="GO" id="GO:0003942">
    <property type="term" value="F:N-acetyl-gamma-glutamyl-phosphate reductase activity"/>
    <property type="evidence" value="ECO:0007669"/>
    <property type="project" value="UniProtKB-EC"/>
</dbReference>
<comment type="caution">
    <text evidence="7">The sequence shown here is derived from an EMBL/GenBank/DDBJ whole genome shotgun (WGS) entry which is preliminary data.</text>
</comment>
<dbReference type="InterPro" id="IPR000534">
    <property type="entry name" value="Semialdehyde_DH_NAD-bd"/>
</dbReference>
<evidence type="ECO:0000259" key="6">
    <source>
        <dbReference type="SMART" id="SM00859"/>
    </source>
</evidence>
<dbReference type="Pfam" id="PF01118">
    <property type="entry name" value="Semialdhyde_dh"/>
    <property type="match status" value="1"/>
</dbReference>
<dbReference type="GO" id="GO:0006526">
    <property type="term" value="P:L-arginine biosynthetic process"/>
    <property type="evidence" value="ECO:0007669"/>
    <property type="project" value="UniProtKB-KW"/>
</dbReference>
<sequence>MVKKVLIDGHYGAISLNIDSMLNGRDDLEVIALKDKSACSEEQRIALMNDADIVVLCQSAQTATLTVPLIENKATKIIDTSNAFRLAPTWAYGLPELSYEHRRRVMSSRLVAAPAPLAVGASLILMPLVKAKIMPPYHPLMISSVVGYSSGGTKMIAMYEDPNRPTALSGARQYALDQTMMQQKELMHVCGISYRPALSPMIDDFPNGMLVTVPLHLRTLAKRLHSKQIWEYISRAYDREPLIEVADFDSAVTDLGGFLDANGMAGSNKLELFVFGDNDICLIAARYDNLGKGGASNVVQCMNLMLGADEFKGII</sequence>
<feature type="domain" description="Semialdehyde dehydrogenase NAD-binding" evidence="6">
    <location>
        <begin position="4"/>
        <end position="105"/>
    </location>
</feature>
<dbReference type="AlphaFoldDB" id="A0A9D1EQ85"/>
<protein>
    <submittedName>
        <fullName evidence="7">N-acetyl-gamma-glutamyl-phosphate reductase</fullName>
        <ecNumber evidence="7">1.2.1.38</ecNumber>
    </submittedName>
</protein>
<gene>
    <name evidence="7" type="primary">argC</name>
    <name evidence="7" type="ORF">IAD01_07725</name>
</gene>
<keyword evidence="2" id="KW-0055">Arginine biosynthesis</keyword>
<evidence type="ECO:0000256" key="2">
    <source>
        <dbReference type="ARBA" id="ARBA00022571"/>
    </source>
</evidence>
<evidence type="ECO:0000313" key="8">
    <source>
        <dbReference type="Proteomes" id="UP000823982"/>
    </source>
</evidence>
<dbReference type="EMBL" id="DVIR01000072">
    <property type="protein sequence ID" value="HIS25269.1"/>
    <property type="molecule type" value="Genomic_DNA"/>
</dbReference>
<evidence type="ECO:0000256" key="5">
    <source>
        <dbReference type="ARBA" id="ARBA00023002"/>
    </source>
</evidence>
<name>A0A9D1EQ85_9FIRM</name>
<proteinExistence type="predicted"/>
<organism evidence="7 8">
    <name type="scientific">Candidatus Faeciplasma gallinarum</name>
    <dbReference type="NCBI Taxonomy" id="2840799"/>
    <lineage>
        <taxon>Bacteria</taxon>
        <taxon>Bacillati</taxon>
        <taxon>Bacillota</taxon>
        <taxon>Clostridia</taxon>
        <taxon>Eubacteriales</taxon>
        <taxon>Oscillospiraceae</taxon>
        <taxon>Oscillospiraceae incertae sedis</taxon>
        <taxon>Candidatus Faeciplasma</taxon>
    </lineage>
</organism>
<evidence type="ECO:0000256" key="4">
    <source>
        <dbReference type="ARBA" id="ARBA00022857"/>
    </source>
</evidence>
<dbReference type="SMART" id="SM00859">
    <property type="entry name" value="Semialdhyde_dh"/>
    <property type="match status" value="1"/>
</dbReference>
<evidence type="ECO:0000256" key="1">
    <source>
        <dbReference type="ARBA" id="ARBA00022490"/>
    </source>
</evidence>
<dbReference type="InterPro" id="IPR010136">
    <property type="entry name" value="AGPR_type-2"/>
</dbReference>
<accession>A0A9D1EQ85</accession>
<keyword evidence="5 7" id="KW-0560">Oxidoreductase</keyword>
<keyword evidence="3" id="KW-0028">Amino-acid biosynthesis</keyword>
<dbReference type="InterPro" id="IPR036291">
    <property type="entry name" value="NAD(P)-bd_dom_sf"/>
</dbReference>
<evidence type="ECO:0000256" key="3">
    <source>
        <dbReference type="ARBA" id="ARBA00022605"/>
    </source>
</evidence>
<dbReference type="Proteomes" id="UP000823982">
    <property type="component" value="Unassembled WGS sequence"/>
</dbReference>
<dbReference type="Gene3D" id="3.30.360.10">
    <property type="entry name" value="Dihydrodipicolinate Reductase, domain 2"/>
    <property type="match status" value="1"/>
</dbReference>
<dbReference type="Gene3D" id="3.40.50.720">
    <property type="entry name" value="NAD(P)-binding Rossmann-like Domain"/>
    <property type="match status" value="1"/>
</dbReference>
<dbReference type="PANTHER" id="PTHR32338:SF10">
    <property type="entry name" value="N-ACETYL-GAMMA-GLUTAMYL-PHOSPHATE REDUCTASE, CHLOROPLASTIC-RELATED"/>
    <property type="match status" value="1"/>
</dbReference>
<keyword evidence="1" id="KW-0963">Cytoplasm</keyword>
<dbReference type="CDD" id="cd23935">
    <property type="entry name" value="AGPR_2_C"/>
    <property type="match status" value="1"/>
</dbReference>
<reference evidence="7" key="1">
    <citation type="submission" date="2020-10" db="EMBL/GenBank/DDBJ databases">
        <authorList>
            <person name="Gilroy R."/>
        </authorList>
    </citation>
    <scope>NUCLEOTIDE SEQUENCE</scope>
    <source>
        <strain evidence="7">CHK157-1446</strain>
    </source>
</reference>
<dbReference type="SUPFAM" id="SSF51735">
    <property type="entry name" value="NAD(P)-binding Rossmann-fold domains"/>
    <property type="match status" value="1"/>
</dbReference>
<dbReference type="InterPro" id="IPR050085">
    <property type="entry name" value="AGPR"/>
</dbReference>
<dbReference type="SUPFAM" id="SSF55347">
    <property type="entry name" value="Glyceraldehyde-3-phosphate dehydrogenase-like, C-terminal domain"/>
    <property type="match status" value="1"/>
</dbReference>
<dbReference type="Pfam" id="PF22698">
    <property type="entry name" value="Semialdhyde_dhC_1"/>
    <property type="match status" value="1"/>
</dbReference>
<keyword evidence="4" id="KW-0521">NADP</keyword>
<dbReference type="GO" id="GO:0005737">
    <property type="term" value="C:cytoplasm"/>
    <property type="evidence" value="ECO:0007669"/>
    <property type="project" value="InterPro"/>
</dbReference>